<dbReference type="Proteomes" id="UP001150603">
    <property type="component" value="Unassembled WGS sequence"/>
</dbReference>
<keyword evidence="2" id="KW-1185">Reference proteome</keyword>
<evidence type="ECO:0000313" key="2">
    <source>
        <dbReference type="Proteomes" id="UP001150603"/>
    </source>
</evidence>
<name>A0ACC1JCJ9_9FUNG</name>
<dbReference type="EMBL" id="JANBPW010001043">
    <property type="protein sequence ID" value="KAJ1946466.1"/>
    <property type="molecule type" value="Genomic_DNA"/>
</dbReference>
<proteinExistence type="predicted"/>
<accession>A0ACC1JCJ9</accession>
<organism evidence="1 2">
    <name type="scientific">Linderina macrospora</name>
    <dbReference type="NCBI Taxonomy" id="4868"/>
    <lineage>
        <taxon>Eukaryota</taxon>
        <taxon>Fungi</taxon>
        <taxon>Fungi incertae sedis</taxon>
        <taxon>Zoopagomycota</taxon>
        <taxon>Kickxellomycotina</taxon>
        <taxon>Kickxellomycetes</taxon>
        <taxon>Kickxellales</taxon>
        <taxon>Kickxellaceae</taxon>
        <taxon>Linderina</taxon>
    </lineage>
</organism>
<keyword evidence="1" id="KW-0067">ATP-binding</keyword>
<gene>
    <name evidence="1" type="primary">PRP22</name>
    <name evidence="1" type="ORF">FBU59_002023</name>
</gene>
<keyword evidence="1" id="KW-0347">Helicase</keyword>
<protein>
    <submittedName>
        <fullName evidence="1">DEAH-box ATP-dependent RNA helicase prp22</fullName>
        <ecNumber evidence="1">3.6.4.13</ecNumber>
    </submittedName>
</protein>
<dbReference type="EC" id="3.6.4.13" evidence="1"/>
<evidence type="ECO:0000313" key="1">
    <source>
        <dbReference type="EMBL" id="KAJ1946466.1"/>
    </source>
</evidence>
<sequence length="798" mass="90407">MDIELREEEPAFLRGQTAHTMQLSPVRVVKVPEGSLNRAALASAALAKERKELKRQEAEAELDNVPKDLNRPWEDPMPAPGERNFAQDLRGIAADMADKSRDGDMPEWQRAVQGKAVTYGKITDLSIQEQRKSLPVFKLRNLFLQAVRENQFLIAVGETGSGKTTQLTQYLYEDGYARRGRIGCTQPRRVAATSVAKRVAEEVGCRLGAEVGYTIRYEDCTSPETCIKYCTEGMLIREILLDSELRRYSVIMLDEAHERGINTDVLFGLLKGICKRRHDLKVIITSATLDAEKFARYFNDCPIFTIPGRTFPVQKLFSREPESDYLDASLQTVMDIHMKEPPGDILLFLTGQEEIDTACEILFERMKALGSIAPELIILPVYSSLPSDMQSRIFEPAPPGSRKIVISTNIAETSVTIDGIYYVVDPGYVKQMVFDSKTGMDQLIVTPISRAQAKQRAGRAGRTGPGKCYRLYTEQAFHNEMLANSVPEIQRVNLSSTVLQLKAMGINDLIGYDFMDPPPVQSLVSSLELLYSLGAIDSEGLLTRIGRKMAEFPMSPELAKSLLASVELGCSEEMLTIAAMLSADGSVFYRPREKQAAADSKKAKFHQPEGDHLTLLTVYNSWKASNFSNSWCFDNYLQYRRLRTVSDIRKQMVGIMDRYKQDIVSCGERNFDPVRRALCAGFFRHAAKRDPQEGYKTLVEGTLVHMHPSSALFNKNPEWVIYHELVMTSKEYMREVTLVEAKWLVEMAPTFFREADATKISKRKRKERLEPLYNRFEKPNEWRISRVQKPRRAKQTFG</sequence>
<keyword evidence="1" id="KW-0547">Nucleotide-binding</keyword>
<keyword evidence="1" id="KW-0378">Hydrolase</keyword>
<reference evidence="1" key="1">
    <citation type="submission" date="2022-07" db="EMBL/GenBank/DDBJ databases">
        <title>Phylogenomic reconstructions and comparative analyses of Kickxellomycotina fungi.</title>
        <authorList>
            <person name="Reynolds N.K."/>
            <person name="Stajich J.E."/>
            <person name="Barry K."/>
            <person name="Grigoriev I.V."/>
            <person name="Crous P."/>
            <person name="Smith M.E."/>
        </authorList>
    </citation>
    <scope>NUCLEOTIDE SEQUENCE</scope>
    <source>
        <strain evidence="1">NRRL 5244</strain>
    </source>
</reference>
<comment type="caution">
    <text evidence="1">The sequence shown here is derived from an EMBL/GenBank/DDBJ whole genome shotgun (WGS) entry which is preliminary data.</text>
</comment>